<keyword evidence="1" id="KW-0732">Signal</keyword>
<proteinExistence type="predicted"/>
<name>A0AAX6MM07_9PEZI</name>
<dbReference type="AlphaFoldDB" id="A0AAX6MM07"/>
<protein>
    <submittedName>
        <fullName evidence="2">Uncharacterized protein</fullName>
    </submittedName>
</protein>
<feature type="signal peptide" evidence="1">
    <location>
        <begin position="1"/>
        <end position="17"/>
    </location>
</feature>
<evidence type="ECO:0000313" key="3">
    <source>
        <dbReference type="Proteomes" id="UP001369815"/>
    </source>
</evidence>
<evidence type="ECO:0000313" key="2">
    <source>
        <dbReference type="EMBL" id="KAK6953524.1"/>
    </source>
</evidence>
<reference evidence="2 3" key="1">
    <citation type="journal article" date="2024" name="Front Chem Biol">
        <title>Unveiling the potential of Daldinia eschscholtzii MFLUCC 19-0629 through bioactivity and bioinformatics studies for enhanced sustainable agriculture production.</title>
        <authorList>
            <person name="Brooks S."/>
            <person name="Weaver J.A."/>
            <person name="Klomchit A."/>
            <person name="Alharthi S.A."/>
            <person name="Onlamun T."/>
            <person name="Nurani R."/>
            <person name="Vong T.K."/>
            <person name="Alberti F."/>
            <person name="Greco C."/>
        </authorList>
    </citation>
    <scope>NUCLEOTIDE SEQUENCE [LARGE SCALE GENOMIC DNA]</scope>
    <source>
        <strain evidence="2">MFLUCC 19-0629</strain>
    </source>
</reference>
<sequence>MFKASFLLSLTVPLVTAVPQYTPDMMGYVYYCPTVDTVVEALGDPWQAGASGAGGTEIQITKGHTVGTTWTVGIGLDLSVGNIIDASGLLSGSVSETVEDTMEEAITVECPEGDWHCGVMVYPGVKRATGHMKRMGPDDSCPAGGAKSNYDGVKDGDPFELMIPRSDEAGNGFFEPTICTCKNREHWADEGHPEEFCREDCTLTSS</sequence>
<dbReference type="Proteomes" id="UP001369815">
    <property type="component" value="Unassembled WGS sequence"/>
</dbReference>
<feature type="chain" id="PRO_5043859058" evidence="1">
    <location>
        <begin position="18"/>
        <end position="206"/>
    </location>
</feature>
<organism evidence="2 3">
    <name type="scientific">Daldinia eschscholtzii</name>
    <dbReference type="NCBI Taxonomy" id="292717"/>
    <lineage>
        <taxon>Eukaryota</taxon>
        <taxon>Fungi</taxon>
        <taxon>Dikarya</taxon>
        <taxon>Ascomycota</taxon>
        <taxon>Pezizomycotina</taxon>
        <taxon>Sordariomycetes</taxon>
        <taxon>Xylariomycetidae</taxon>
        <taxon>Xylariales</taxon>
        <taxon>Hypoxylaceae</taxon>
        <taxon>Daldinia</taxon>
    </lineage>
</organism>
<comment type="caution">
    <text evidence="2">The sequence shown here is derived from an EMBL/GenBank/DDBJ whole genome shotgun (WGS) entry which is preliminary data.</text>
</comment>
<keyword evidence="3" id="KW-1185">Reference proteome</keyword>
<dbReference type="EMBL" id="JBANMG010000005">
    <property type="protein sequence ID" value="KAK6953524.1"/>
    <property type="molecule type" value="Genomic_DNA"/>
</dbReference>
<evidence type="ECO:0000256" key="1">
    <source>
        <dbReference type="SAM" id="SignalP"/>
    </source>
</evidence>
<accession>A0AAX6MM07</accession>
<gene>
    <name evidence="2" type="ORF">Daesc_005829</name>
</gene>